<gene>
    <name evidence="1" type="ORF">Tci_551098</name>
</gene>
<protein>
    <submittedName>
        <fullName evidence="1">O-glycosyl hydrolases family 17 protein</fullName>
    </submittedName>
</protein>
<comment type="caution">
    <text evidence="1">The sequence shown here is derived from an EMBL/GenBank/DDBJ whole genome shotgun (WGS) entry which is preliminary data.</text>
</comment>
<keyword evidence="1" id="KW-0378">Hydrolase</keyword>
<dbReference type="EMBL" id="BKCJ010324108">
    <property type="protein sequence ID" value="GEZ79125.1"/>
    <property type="molecule type" value="Genomic_DNA"/>
</dbReference>
<evidence type="ECO:0000313" key="1">
    <source>
        <dbReference type="EMBL" id="GEZ79125.1"/>
    </source>
</evidence>
<name>A0A699IRG2_TANCI</name>
<accession>A0A699IRG2</accession>
<sequence>MHANFNTYSDTISLEQVRVSLRVNFGETNKVKVYPELGTYTISKKVDESHTIRLISKTPYRISEKEQLLVVKFKPSQIRLQENQLKAFQQGLDKGHIWMRIDGDFKMQLRLARFIPFPKATRHLYFGCDVLFKDAPLNEILEKRCETFDEPQL</sequence>
<organism evidence="1">
    <name type="scientific">Tanacetum cinerariifolium</name>
    <name type="common">Dalmatian daisy</name>
    <name type="synonym">Chrysanthemum cinerariifolium</name>
    <dbReference type="NCBI Taxonomy" id="118510"/>
    <lineage>
        <taxon>Eukaryota</taxon>
        <taxon>Viridiplantae</taxon>
        <taxon>Streptophyta</taxon>
        <taxon>Embryophyta</taxon>
        <taxon>Tracheophyta</taxon>
        <taxon>Spermatophyta</taxon>
        <taxon>Magnoliopsida</taxon>
        <taxon>eudicotyledons</taxon>
        <taxon>Gunneridae</taxon>
        <taxon>Pentapetalae</taxon>
        <taxon>asterids</taxon>
        <taxon>campanulids</taxon>
        <taxon>Asterales</taxon>
        <taxon>Asteraceae</taxon>
        <taxon>Asteroideae</taxon>
        <taxon>Anthemideae</taxon>
        <taxon>Anthemidinae</taxon>
        <taxon>Tanacetum</taxon>
    </lineage>
</organism>
<reference evidence="1" key="1">
    <citation type="journal article" date="2019" name="Sci. Rep.">
        <title>Draft genome of Tanacetum cinerariifolium, the natural source of mosquito coil.</title>
        <authorList>
            <person name="Yamashiro T."/>
            <person name="Shiraishi A."/>
            <person name="Satake H."/>
            <person name="Nakayama K."/>
        </authorList>
    </citation>
    <scope>NUCLEOTIDE SEQUENCE</scope>
</reference>
<proteinExistence type="predicted"/>
<dbReference type="AlphaFoldDB" id="A0A699IRG2"/>
<dbReference type="GO" id="GO:0016787">
    <property type="term" value="F:hydrolase activity"/>
    <property type="evidence" value="ECO:0007669"/>
    <property type="project" value="UniProtKB-KW"/>
</dbReference>